<evidence type="ECO:0000256" key="7">
    <source>
        <dbReference type="ARBA" id="ARBA00022777"/>
    </source>
</evidence>
<dbReference type="InterPro" id="IPR027484">
    <property type="entry name" value="PInositol-4-P-5-kinase_N"/>
</dbReference>
<comment type="caution">
    <text evidence="16">The sequence shown here is derived from an EMBL/GenBank/DDBJ whole genome shotgun (WGS) entry which is preliminary data.</text>
</comment>
<dbReference type="Pfam" id="PF01504">
    <property type="entry name" value="PIP5K"/>
    <property type="match status" value="1"/>
</dbReference>
<dbReference type="GO" id="GO:0008270">
    <property type="term" value="F:zinc ion binding"/>
    <property type="evidence" value="ECO:0007669"/>
    <property type="project" value="UniProtKB-KW"/>
</dbReference>
<dbReference type="Gene3D" id="3.30.800.10">
    <property type="entry name" value="Phosphatidylinositol Phosphate Kinase II Beta"/>
    <property type="match status" value="1"/>
</dbReference>
<dbReference type="SMART" id="SM00064">
    <property type="entry name" value="FYVE"/>
    <property type="match status" value="1"/>
</dbReference>
<comment type="catalytic activity">
    <reaction evidence="1">
        <text>a 1,2-diacyl-sn-glycero-3-phospho-(1D-myo-inositol-3-phosphate) + ATP = a 1,2-diacyl-sn-glycero-3-phospho-(1D-myo-inositol-3,5-bisphosphate) + ADP + H(+)</text>
        <dbReference type="Rhea" id="RHEA:13609"/>
        <dbReference type="ChEBI" id="CHEBI:15378"/>
        <dbReference type="ChEBI" id="CHEBI:30616"/>
        <dbReference type="ChEBI" id="CHEBI:57923"/>
        <dbReference type="ChEBI" id="CHEBI:58088"/>
        <dbReference type="ChEBI" id="CHEBI:456216"/>
        <dbReference type="EC" id="2.7.1.150"/>
    </reaction>
</comment>
<dbReference type="PROSITE" id="PS51455">
    <property type="entry name" value="PIPK"/>
    <property type="match status" value="1"/>
</dbReference>
<dbReference type="FunFam" id="3.30.800.10:FF:000005">
    <property type="entry name" value="1-phosphatidylinositol-3-phosphate 5-kinase (Fab1)"/>
    <property type="match status" value="1"/>
</dbReference>
<sequence length="2473" mass="276128">MPRSRHSRFEYDDVSTLTTFNLDGPPSEPDNESVLSKLFLKVKSAVSGPTPVVGSPGASISSISTYESQSKPLNHHNDSIYFYSHGGDSLYQTNTSTTGYASTSGSKGPTAVSNVTDNHSRISQSQESENEEDSDDDILEEPNIVTITSPTPPASRRPTLDVLIPPRPRTNIVSSNKSAYHSANSVKASSEATPNADERLYNFQASNFEVQGRISIDSTGYPMVRRSSADSDTQSIMTTFSVSNSNSLGRIISRLRGEKRNTEFWMPDEQCKECYDCQQPFNFLRRKHHCRICGQIFCAKCASNIIQGHRINQQGQVRVCKFCLASLQSQEEEEAEAIAHETYSYQRQMEPPESLADLSPVVPDQKPPLAPPQMNIQAAKRPTSDSGNASVTTLQLEIPERLIPPPSPSMDMSLSTSSLTLQPNIPNHTDNEAGIRKFLVDASNSLLRPRSRTNTLSSFVVDNSLGILEYRPYGTHGSPVPFRRQSVSPGGSHHDAGGGTVVDEIEFDSFVSDGESGDYDDYDKNPHRVLNFLSGNYDRPPSVGFAFAGINFGSASEEAPPPTPTASTSALDYGGSEDESFDHRARSRRTEELRGMFGPKDKTASMRRRRSLTTGAVRPVRSKSKSLLRNMQMSPSILSDIYSNDGPPSSPMTLEPMTPNSYMPLNVSGITNWLGTLDPSSPISVKGSPPFSSKHRRVSSAPVTIELNAASLDHMRKLVRQLLGDANIPGMNDGQLKEWEDVLMNLLLKVSDNVHPDIRGGDEIDIRHYVKIKKIPGGRPKDSSYVKGVVCSKNVAHKQMVRNIVNPRILILLFPLEYSRVENQLLSLEPVLSQERDHLGKLVARIVALRPTLVIVKSSVSRLALEYLLKANIPVVYNVKLSVIDAVARCTGASIIPSIDKLHFGDLSLGHCGLFEIKTLVHSWLPNRRKTFLIFDQCAPELGGTIILRGGDLSVLRAVKRVVDFMCFVVNNLKLESFLLRDFAKSRNLLPQPSNSTPDTEEGAGLGIDLTGQSMATSDGTADTASLTREAVQSDEVKVIGSNEDIIDISKLQRHYPEYQSLLEDEEQLKVTNATIDQYLSATLSASPFVVFPPPYLLLRLREMEQRLLNINKQRLMAYAQQQQQQSSSTVQELSMVTTHHTGSSIASTDRSTASALSGVTLATNSEHTSALDAEYDHAEEDYQMRSRAWESYITESSEVISPFYHQNIVALYSIVCTETTVPCHGPEIRMFEYYRHQSDITIGQYIEDLCIEANLICHSSMCERPMVSHYRSYAHGSARLNVQIEPFACPQPGMAHTILMWSFCKICSSPTPVVHMSENTWKYSFGKYLELSFYLTDLPSRSDSCPHDLYRDHVRYFGLNNYAVRFQYEPIELLEVFVPPMRLFIQVQAQSAIKEADLENIRSKINKFYDSLSSRNKQFPYDIVHPTKREKCKYEVEELSRRATGEKKAMLQLLQSVYATTPSTDIISLNFVRMKLQMNVMQWDTDYNDLMKHYFQPERELRRMTATQLKRMFPPDITGTASLSALDLRAQKAAEVADLPLLDINLDSGHANTHGLSGMEAYTDSMPDHYPIPSQLPALGSSPSNSTIIPVIEDDVDGIPEPTNVVEVLQSMVELQKQAVQEPSFAETSLTRRLSMELMKETAGSKRTVREAAPGDILNTQSNDRGISDADLLRRQPPMLSMTARKPSSTHLPTLDTMKSKSAAAQSANSFAATSKIPQPPQSMAKKRQIPNKDKVTLVVPSNARDRPGKNKPLPEPPMEESKEIALSGYRYGYRGMNDRAGVDLRRSESMHKPNTTYNMVPQASKSSRSHRTDKRVYLQGAHDHDQPAKTSRFDKSRRTLAAMASRVRGVRQRLPSKASIEVYTTVKELVKEESDDEFQGTDLDEVPDCEEETTESLRPTFNRIFSLTKTDEFDESHEFVTPEISKNWNEDNDEQDDYFTALPALGTDIEDTKQDPVALKNLTEIFSQSMALPNDPNWDPSTSALGSLVMSAPLATAAIGPGSTAFPPRLSTAISTIGATPGIVNLPGEDSDIAYDKTSSTQQSSLIKTIANMLADRGVGSLLSLEYPLSSIEHVFPDSLIIVREDEPSTIIAYTLSCDDYIGKLREIRDTYSESIHTDESVMHSVIDEIDKQSIHSYTSDGVASETPDMGYNNISDMHIERTLRSETGTHVKYHFSDRTTKFFCKIFFSEQFDALRRNCGCDESYLGSLASCIKWDSSGGKSGSAFLKTKDDRLLMKQMSRPEMDAFLKFAPAYFQYLSEALFHGLPTVLAKIFGFYRIGFKNAVTGKSMKMDLLVMENLFYQRNVTKIFDLKGSMRNRKVNATGKENEVLLDENLVEFMYQSPLFLRAHSKEILRGSLHNDTLFLSRLNVMDYSLLVGIDEASQELVVGIVDFIRTFTWDKKLESWVKESGILGGGREPTIVTPKQYRIRFKEAMERYFLMVPDFWATRRVRVSHPMPIPSVHLVESNP</sequence>
<evidence type="ECO:0000256" key="13">
    <source>
        <dbReference type="SAM" id="MobiDB-lite"/>
    </source>
</evidence>
<keyword evidence="6 11" id="KW-0863">Zinc-finger</keyword>
<feature type="compositionally biased region" description="Basic and acidic residues" evidence="13">
    <location>
        <begin position="581"/>
        <end position="604"/>
    </location>
</feature>
<keyword evidence="4" id="KW-0479">Metal-binding</keyword>
<dbReference type="EC" id="2.7.1.150" evidence="2"/>
<dbReference type="InterPro" id="IPR017455">
    <property type="entry name" value="Znf_FYVE-rel"/>
</dbReference>
<proteinExistence type="predicted"/>
<keyword evidence="5 12" id="KW-0547">Nucleotide-binding</keyword>
<dbReference type="GO" id="GO:0005524">
    <property type="term" value="F:ATP binding"/>
    <property type="evidence" value="ECO:0007669"/>
    <property type="project" value="UniProtKB-UniRule"/>
</dbReference>
<feature type="region of interest" description="Disordered" evidence="13">
    <location>
        <begin position="1794"/>
        <end position="1814"/>
    </location>
</feature>
<evidence type="ECO:0000313" key="17">
    <source>
        <dbReference type="Proteomes" id="UP001206595"/>
    </source>
</evidence>
<dbReference type="GO" id="GO:0000285">
    <property type="term" value="F:1-phosphatidylinositol-3-phosphate 5-kinase activity"/>
    <property type="evidence" value="ECO:0007669"/>
    <property type="project" value="UniProtKB-EC"/>
</dbReference>
<feature type="region of interest" description="Disordered" evidence="13">
    <location>
        <begin position="1130"/>
        <end position="1151"/>
    </location>
</feature>
<dbReference type="InterPro" id="IPR013083">
    <property type="entry name" value="Znf_RING/FYVE/PHD"/>
</dbReference>
<dbReference type="Pfam" id="PF01363">
    <property type="entry name" value="FYVE"/>
    <property type="match status" value="1"/>
</dbReference>
<dbReference type="SUPFAM" id="SSF56104">
    <property type="entry name" value="SAICAR synthase-like"/>
    <property type="match status" value="1"/>
</dbReference>
<evidence type="ECO:0000256" key="8">
    <source>
        <dbReference type="ARBA" id="ARBA00022833"/>
    </source>
</evidence>
<evidence type="ECO:0000256" key="4">
    <source>
        <dbReference type="ARBA" id="ARBA00022723"/>
    </source>
</evidence>
<dbReference type="GO" id="GO:0000329">
    <property type="term" value="C:fungal-type vacuole membrane"/>
    <property type="evidence" value="ECO:0007669"/>
    <property type="project" value="TreeGrafter"/>
</dbReference>
<dbReference type="SUPFAM" id="SSF57903">
    <property type="entry name" value="FYVE/PHD zinc finger"/>
    <property type="match status" value="1"/>
</dbReference>
<keyword evidence="7 12" id="KW-0418">Kinase</keyword>
<dbReference type="SUPFAM" id="SSF54849">
    <property type="entry name" value="GroEL-intermediate domain like"/>
    <property type="match status" value="1"/>
</dbReference>
<gene>
    <name evidence="16" type="ORF">K450DRAFT_250362</name>
</gene>
<dbReference type="PANTHER" id="PTHR45748">
    <property type="entry name" value="1-PHOSPHATIDYLINOSITOL 3-PHOSPHATE 5-KINASE-RELATED"/>
    <property type="match status" value="1"/>
</dbReference>
<protein>
    <recommendedName>
        <fullName evidence="2">1-phosphatidylinositol-3-phosphate 5-kinase</fullName>
        <ecNumber evidence="2">2.7.1.150</ecNumber>
    </recommendedName>
    <alternativeName>
        <fullName evidence="10">Type III PIP kinase</fullName>
    </alternativeName>
</protein>
<organism evidence="16 17">
    <name type="scientific">Umbelopsis ramanniana AG</name>
    <dbReference type="NCBI Taxonomy" id="1314678"/>
    <lineage>
        <taxon>Eukaryota</taxon>
        <taxon>Fungi</taxon>
        <taxon>Fungi incertae sedis</taxon>
        <taxon>Mucoromycota</taxon>
        <taxon>Mucoromycotina</taxon>
        <taxon>Umbelopsidomycetes</taxon>
        <taxon>Umbelopsidales</taxon>
        <taxon>Umbelopsidaceae</taxon>
        <taxon>Umbelopsis</taxon>
    </lineage>
</organism>
<keyword evidence="17" id="KW-1185">Reference proteome</keyword>
<dbReference type="GO" id="GO:0046854">
    <property type="term" value="P:phosphatidylinositol phosphate biosynthetic process"/>
    <property type="evidence" value="ECO:0007669"/>
    <property type="project" value="TreeGrafter"/>
</dbReference>
<evidence type="ECO:0000256" key="11">
    <source>
        <dbReference type="PROSITE-ProRule" id="PRU00091"/>
    </source>
</evidence>
<feature type="compositionally biased region" description="Polar residues" evidence="13">
    <location>
        <begin position="1794"/>
        <end position="1808"/>
    </location>
</feature>
<evidence type="ECO:0000259" key="14">
    <source>
        <dbReference type="PROSITE" id="PS50178"/>
    </source>
</evidence>
<evidence type="ECO:0000256" key="10">
    <source>
        <dbReference type="ARBA" id="ARBA00075294"/>
    </source>
</evidence>
<dbReference type="CDD" id="cd15725">
    <property type="entry name" value="FYVE_PIKfyve_Fab1"/>
    <property type="match status" value="1"/>
</dbReference>
<feature type="domain" description="PIPK" evidence="15">
    <location>
        <begin position="2124"/>
        <end position="2443"/>
    </location>
</feature>
<dbReference type="InterPro" id="IPR000306">
    <property type="entry name" value="Znf_FYVE"/>
</dbReference>
<evidence type="ECO:0000256" key="12">
    <source>
        <dbReference type="PROSITE-ProRule" id="PRU00781"/>
    </source>
</evidence>
<accession>A0AAD5HD59</accession>
<feature type="region of interest" description="Disordered" evidence="13">
    <location>
        <begin position="555"/>
        <end position="626"/>
    </location>
</feature>
<dbReference type="InterPro" id="IPR002423">
    <property type="entry name" value="Cpn60/GroEL/TCP-1"/>
</dbReference>
<evidence type="ECO:0000256" key="1">
    <source>
        <dbReference type="ARBA" id="ARBA00000768"/>
    </source>
</evidence>
<dbReference type="InterPro" id="IPR044769">
    <property type="entry name" value="PIKfyve_PIPKc"/>
</dbReference>
<evidence type="ECO:0000256" key="3">
    <source>
        <dbReference type="ARBA" id="ARBA00022679"/>
    </source>
</evidence>
<dbReference type="RefSeq" id="XP_051442852.1">
    <property type="nucleotide sequence ID" value="XM_051590539.1"/>
</dbReference>
<dbReference type="InterPro" id="IPR027483">
    <property type="entry name" value="PInositol-4-P-4/5-kinase_C_sf"/>
</dbReference>
<dbReference type="InterPro" id="IPR027410">
    <property type="entry name" value="TCP-1-like_intermed_sf"/>
</dbReference>
<name>A0AAD5HD59_UMBRA</name>
<dbReference type="Gene3D" id="3.30.40.10">
    <property type="entry name" value="Zinc/RING finger domain, C3HC4 (zinc finger)"/>
    <property type="match status" value="1"/>
</dbReference>
<dbReference type="CDD" id="cd17300">
    <property type="entry name" value="PIPKc_PIKfyve"/>
    <property type="match status" value="1"/>
</dbReference>
<dbReference type="EMBL" id="MU620936">
    <property type="protein sequence ID" value="KAI8577848.1"/>
    <property type="molecule type" value="Genomic_DNA"/>
</dbReference>
<evidence type="ECO:0000256" key="2">
    <source>
        <dbReference type="ARBA" id="ARBA00012009"/>
    </source>
</evidence>
<feature type="domain" description="FYVE-type" evidence="14">
    <location>
        <begin position="268"/>
        <end position="328"/>
    </location>
</feature>
<reference evidence="16" key="2">
    <citation type="journal article" date="2022" name="Proc. Natl. Acad. Sci. U.S.A.">
        <title>Diploid-dominant life cycles characterize the early evolution of Fungi.</title>
        <authorList>
            <person name="Amses K.R."/>
            <person name="Simmons D.R."/>
            <person name="Longcore J.E."/>
            <person name="Mondo S.J."/>
            <person name="Seto K."/>
            <person name="Jeronimo G.H."/>
            <person name="Bonds A.E."/>
            <person name="Quandt C.A."/>
            <person name="Davis W.J."/>
            <person name="Chang Y."/>
            <person name="Federici B.A."/>
            <person name="Kuo A."/>
            <person name="LaButti K."/>
            <person name="Pangilinan J."/>
            <person name="Andreopoulos W."/>
            <person name="Tritt A."/>
            <person name="Riley R."/>
            <person name="Hundley H."/>
            <person name="Johnson J."/>
            <person name="Lipzen A."/>
            <person name="Barry K."/>
            <person name="Lang B.F."/>
            <person name="Cuomo C.A."/>
            <person name="Buchler N.E."/>
            <person name="Grigoriev I.V."/>
            <person name="Spatafora J.W."/>
            <person name="Stajich J.E."/>
            <person name="James T.Y."/>
        </authorList>
    </citation>
    <scope>NUCLEOTIDE SEQUENCE</scope>
    <source>
        <strain evidence="16">AG</strain>
    </source>
</reference>
<dbReference type="FunFam" id="3.30.810.10:FF:000001">
    <property type="entry name" value="1-phosphatidylinositol 3-phosphate 5-kinase FAB1"/>
    <property type="match status" value="1"/>
</dbReference>
<dbReference type="FunFam" id="3.50.7.10:FF:000007">
    <property type="entry name" value="1-phosphatidylinositol 3-phosphate 5-kinase isoform X1"/>
    <property type="match status" value="1"/>
</dbReference>
<dbReference type="PANTHER" id="PTHR45748:SF7">
    <property type="entry name" value="1-PHOSPHATIDYLINOSITOL 3-PHOSPHATE 5-KINASE-RELATED"/>
    <property type="match status" value="1"/>
</dbReference>
<dbReference type="Gene3D" id="3.30.810.10">
    <property type="entry name" value="2-Layer Sandwich"/>
    <property type="match status" value="1"/>
</dbReference>
<dbReference type="SUPFAM" id="SSF52029">
    <property type="entry name" value="GroEL apical domain-like"/>
    <property type="match status" value="1"/>
</dbReference>
<reference evidence="16" key="1">
    <citation type="submission" date="2021-06" db="EMBL/GenBank/DDBJ databases">
        <authorList>
            <consortium name="DOE Joint Genome Institute"/>
            <person name="Mondo S.J."/>
            <person name="Amses K.R."/>
            <person name="Simmons D.R."/>
            <person name="Longcore J.E."/>
            <person name="Seto K."/>
            <person name="Alves G.H."/>
            <person name="Bonds A.E."/>
            <person name="Quandt C.A."/>
            <person name="Davis W.J."/>
            <person name="Chang Y."/>
            <person name="Letcher P.M."/>
            <person name="Powell M.J."/>
            <person name="Kuo A."/>
            <person name="Labutti K."/>
            <person name="Pangilinan J."/>
            <person name="Andreopoulos W."/>
            <person name="Tritt A."/>
            <person name="Riley R."/>
            <person name="Hundley H."/>
            <person name="Johnson J."/>
            <person name="Lipzen A."/>
            <person name="Barry K."/>
            <person name="Berbee M.L."/>
            <person name="Buchler N.E."/>
            <person name="Grigoriev I.V."/>
            <person name="Spatafora J.W."/>
            <person name="Stajich J.E."/>
            <person name="James T.Y."/>
        </authorList>
    </citation>
    <scope>NUCLEOTIDE SEQUENCE</scope>
    <source>
        <strain evidence="16">AG</strain>
    </source>
</reference>
<feature type="region of interest" description="Disordered" evidence="13">
    <location>
        <begin position="98"/>
        <end position="178"/>
    </location>
</feature>
<dbReference type="Pfam" id="PF00118">
    <property type="entry name" value="Cpn60_TCP1"/>
    <property type="match status" value="1"/>
</dbReference>
<feature type="compositionally biased region" description="Low complexity" evidence="13">
    <location>
        <begin position="98"/>
        <end position="108"/>
    </location>
</feature>
<keyword evidence="9 12" id="KW-0067">ATP-binding</keyword>
<dbReference type="PROSITE" id="PS50178">
    <property type="entry name" value="ZF_FYVE"/>
    <property type="match status" value="1"/>
</dbReference>
<dbReference type="GeneID" id="75915882"/>
<dbReference type="SMART" id="SM00330">
    <property type="entry name" value="PIPKc"/>
    <property type="match status" value="1"/>
</dbReference>
<dbReference type="InterPro" id="IPR002498">
    <property type="entry name" value="PInositol-4-P-4/5-kinase_core"/>
</dbReference>
<dbReference type="InterPro" id="IPR011011">
    <property type="entry name" value="Znf_FYVE_PHD"/>
</dbReference>
<dbReference type="GO" id="GO:0010008">
    <property type="term" value="C:endosome membrane"/>
    <property type="evidence" value="ECO:0007669"/>
    <property type="project" value="TreeGrafter"/>
</dbReference>
<evidence type="ECO:0000256" key="5">
    <source>
        <dbReference type="ARBA" id="ARBA00022741"/>
    </source>
</evidence>
<evidence type="ECO:0000256" key="9">
    <source>
        <dbReference type="ARBA" id="ARBA00022840"/>
    </source>
</evidence>
<keyword evidence="8" id="KW-0862">Zinc</keyword>
<evidence type="ECO:0000313" key="16">
    <source>
        <dbReference type="EMBL" id="KAI8577848.1"/>
    </source>
</evidence>
<evidence type="ECO:0000256" key="6">
    <source>
        <dbReference type="ARBA" id="ARBA00022771"/>
    </source>
</evidence>
<dbReference type="CDD" id="cd03334">
    <property type="entry name" value="Fab1_TCP"/>
    <property type="match status" value="1"/>
</dbReference>
<dbReference type="InterPro" id="IPR027409">
    <property type="entry name" value="GroEL-like_apical_dom_sf"/>
</dbReference>
<feature type="compositionally biased region" description="Acidic residues" evidence="13">
    <location>
        <begin position="128"/>
        <end position="140"/>
    </location>
</feature>
<dbReference type="Gene3D" id="3.50.7.10">
    <property type="entry name" value="GroEL"/>
    <property type="match status" value="1"/>
</dbReference>
<dbReference type="Proteomes" id="UP001206595">
    <property type="component" value="Unassembled WGS sequence"/>
</dbReference>
<evidence type="ECO:0000259" key="15">
    <source>
        <dbReference type="PROSITE" id="PS51455"/>
    </source>
</evidence>
<keyword evidence="3 12" id="KW-0808">Transferase</keyword>